<evidence type="ECO:0000256" key="6">
    <source>
        <dbReference type="ARBA" id="ARBA00023136"/>
    </source>
</evidence>
<dbReference type="Proteomes" id="UP000605676">
    <property type="component" value="Unassembled WGS sequence"/>
</dbReference>
<keyword evidence="2" id="KW-0813">Transport</keyword>
<evidence type="ECO:0000256" key="3">
    <source>
        <dbReference type="ARBA" id="ARBA00022692"/>
    </source>
</evidence>
<evidence type="ECO:0000313" key="9">
    <source>
        <dbReference type="EMBL" id="MBK3519216.1"/>
    </source>
</evidence>
<gene>
    <name evidence="9" type="ORF">JIV24_17840</name>
</gene>
<evidence type="ECO:0000256" key="1">
    <source>
        <dbReference type="ARBA" id="ARBA00004141"/>
    </source>
</evidence>
<feature type="domain" description="RCK C-terminal" evidence="8">
    <location>
        <begin position="210"/>
        <end position="295"/>
    </location>
</feature>
<organism evidence="9 10">
    <name type="scientific">Carboxylicivirga marina</name>
    <dbReference type="NCBI Taxonomy" id="2800988"/>
    <lineage>
        <taxon>Bacteria</taxon>
        <taxon>Pseudomonadati</taxon>
        <taxon>Bacteroidota</taxon>
        <taxon>Bacteroidia</taxon>
        <taxon>Marinilabiliales</taxon>
        <taxon>Marinilabiliaceae</taxon>
        <taxon>Carboxylicivirga</taxon>
    </lineage>
</organism>
<dbReference type="InterPro" id="IPR051679">
    <property type="entry name" value="DASS-Related_Transporters"/>
</dbReference>
<name>A0ABS1HNF9_9BACT</name>
<protein>
    <submittedName>
        <fullName evidence="9">SLC13 family permease</fullName>
    </submittedName>
</protein>
<feature type="transmembrane region" description="Helical" evidence="7">
    <location>
        <begin position="571"/>
        <end position="592"/>
    </location>
</feature>
<dbReference type="PANTHER" id="PTHR43652:SF2">
    <property type="entry name" value="BASIC AMINO ACID ANTIPORTER YFCC-RELATED"/>
    <property type="match status" value="1"/>
</dbReference>
<keyword evidence="3 7" id="KW-0812">Transmembrane</keyword>
<evidence type="ECO:0000256" key="4">
    <source>
        <dbReference type="ARBA" id="ARBA00022737"/>
    </source>
</evidence>
<dbReference type="Gene3D" id="3.30.70.1450">
    <property type="entry name" value="Regulator of K+ conductance, C-terminal domain"/>
    <property type="match status" value="2"/>
</dbReference>
<keyword evidence="5 7" id="KW-1133">Transmembrane helix</keyword>
<dbReference type="InterPro" id="IPR004680">
    <property type="entry name" value="Cit_transptr-like_dom"/>
</dbReference>
<dbReference type="InterPro" id="IPR036721">
    <property type="entry name" value="RCK_C_sf"/>
</dbReference>
<keyword evidence="6 7" id="KW-0472">Membrane</keyword>
<dbReference type="PROSITE" id="PS51202">
    <property type="entry name" value="RCK_C"/>
    <property type="match status" value="2"/>
</dbReference>
<dbReference type="InterPro" id="IPR006037">
    <property type="entry name" value="RCK_C"/>
</dbReference>
<evidence type="ECO:0000256" key="2">
    <source>
        <dbReference type="ARBA" id="ARBA00022448"/>
    </source>
</evidence>
<feature type="transmembrane region" description="Helical" evidence="7">
    <location>
        <begin position="532"/>
        <end position="551"/>
    </location>
</feature>
<comment type="subcellular location">
    <subcellularLocation>
        <location evidence="1">Membrane</location>
        <topology evidence="1">Multi-pass membrane protein</topology>
    </subcellularLocation>
</comment>
<feature type="domain" description="RCK C-terminal" evidence="8">
    <location>
        <begin position="299"/>
        <end position="387"/>
    </location>
</feature>
<reference evidence="9 10" key="1">
    <citation type="submission" date="2021-01" db="EMBL/GenBank/DDBJ databases">
        <title>Carboxyliciviraga sp.nov., isolated from coastal sediments.</title>
        <authorList>
            <person name="Lu D."/>
            <person name="Zhang T."/>
        </authorList>
    </citation>
    <scope>NUCLEOTIDE SEQUENCE [LARGE SCALE GENOMIC DNA]</scope>
    <source>
        <strain evidence="9 10">N1Y132</strain>
    </source>
</reference>
<dbReference type="EMBL" id="JAENRR010000057">
    <property type="protein sequence ID" value="MBK3519216.1"/>
    <property type="molecule type" value="Genomic_DNA"/>
</dbReference>
<feature type="transmembrane region" description="Helical" evidence="7">
    <location>
        <begin position="452"/>
        <end position="471"/>
    </location>
</feature>
<feature type="transmembrane region" description="Helical" evidence="7">
    <location>
        <begin position="491"/>
        <end position="520"/>
    </location>
</feature>
<feature type="transmembrane region" description="Helical" evidence="7">
    <location>
        <begin position="5"/>
        <end position="21"/>
    </location>
</feature>
<dbReference type="RefSeq" id="WP_200466437.1">
    <property type="nucleotide sequence ID" value="NZ_JAENRR010000057.1"/>
</dbReference>
<feature type="transmembrane region" description="Helical" evidence="7">
    <location>
        <begin position="27"/>
        <end position="45"/>
    </location>
</feature>
<keyword evidence="4" id="KW-0677">Repeat</keyword>
<dbReference type="SUPFAM" id="SSF116726">
    <property type="entry name" value="TrkA C-terminal domain-like"/>
    <property type="match status" value="2"/>
</dbReference>
<comment type="caution">
    <text evidence="9">The sequence shown here is derived from an EMBL/GenBank/DDBJ whole genome shotgun (WGS) entry which is preliminary data.</text>
</comment>
<feature type="transmembrane region" description="Helical" evidence="7">
    <location>
        <begin position="101"/>
        <end position="122"/>
    </location>
</feature>
<evidence type="ECO:0000256" key="5">
    <source>
        <dbReference type="ARBA" id="ARBA00022989"/>
    </source>
</evidence>
<proteinExistence type="predicted"/>
<feature type="transmembrane region" description="Helical" evidence="7">
    <location>
        <begin position="142"/>
        <end position="162"/>
    </location>
</feature>
<evidence type="ECO:0000313" key="10">
    <source>
        <dbReference type="Proteomes" id="UP000605676"/>
    </source>
</evidence>
<dbReference type="PANTHER" id="PTHR43652">
    <property type="entry name" value="BASIC AMINO ACID ANTIPORTER YFCC-RELATED"/>
    <property type="match status" value="1"/>
</dbReference>
<evidence type="ECO:0000259" key="8">
    <source>
        <dbReference type="PROSITE" id="PS51202"/>
    </source>
</evidence>
<evidence type="ECO:0000256" key="7">
    <source>
        <dbReference type="SAM" id="Phobius"/>
    </source>
</evidence>
<accession>A0ABS1HNF9</accession>
<dbReference type="Pfam" id="PF02080">
    <property type="entry name" value="TrkA_C"/>
    <property type="match status" value="2"/>
</dbReference>
<sequence>MPGIDVIIVFVVIAFILLSLYREWMGAAFTFFIAVMVLGIFKILTPAEILQGFANEQIAVIIMLLLLGDAIRQTSVIEIFFSRIFPTSSTYRGFLARMMLWVGGFSAFLNNTPLVAVMMPYVHQWSRRNNISSSKLLIPLSYAAILGGCVTLIGTSTNLIVSGMVIDQDIIPDMAPLEMFDFVWVGLPMLVIGFLYLYFFSFRLLPSRASALEDFSDSERKYLVEAEIRSNSGLIGKVVKDVDFKGKYGLLVVEICRGKEIFQIREGNFVLSEGDVLRLAGDHNNIAGLLSDVSDLTVPSVGMMSKLKRSQIVEIVISHNSSLITKQVKDIYFRGNYDSALLAIHRNGERIRGGIDDVKLKAGDVLLLLAGDNFTSHIENEIDFYVISRVKELRKPEKYKIWALFGGTLLAIFLAAVKLVPLFIGLLIVLAMINILKVVSSKDLPKSIDYNLGVIIALSLALGTAMIKTGVADMIANTVIQVFLPFGRVSLLVGIYLITTILAAYITNKAAVAIMFPIAITAAKNLPLDPMPFVLVVSFAAAANFLTPIGYQTNLMVYGPGGYNFKDFFKIGLPLTIIYMVVTIAILSYMYFPN</sequence>
<keyword evidence="10" id="KW-1185">Reference proteome</keyword>
<dbReference type="Pfam" id="PF03600">
    <property type="entry name" value="CitMHS"/>
    <property type="match status" value="1"/>
</dbReference>
<feature type="transmembrane region" description="Helical" evidence="7">
    <location>
        <begin position="182"/>
        <end position="200"/>
    </location>
</feature>
<feature type="transmembrane region" description="Helical" evidence="7">
    <location>
        <begin position="399"/>
        <end position="416"/>
    </location>
</feature>